<proteinExistence type="predicted"/>
<evidence type="ECO:0008006" key="4">
    <source>
        <dbReference type="Google" id="ProtNLM"/>
    </source>
</evidence>
<dbReference type="STRING" id="3847.A0A0R0HMS9"/>
<reference evidence="1 2" key="1">
    <citation type="journal article" date="2010" name="Nature">
        <title>Genome sequence of the palaeopolyploid soybean.</title>
        <authorList>
            <person name="Schmutz J."/>
            <person name="Cannon S.B."/>
            <person name="Schlueter J."/>
            <person name="Ma J."/>
            <person name="Mitros T."/>
            <person name="Nelson W."/>
            <person name="Hyten D.L."/>
            <person name="Song Q."/>
            <person name="Thelen J.J."/>
            <person name="Cheng J."/>
            <person name="Xu D."/>
            <person name="Hellsten U."/>
            <person name="May G.D."/>
            <person name="Yu Y."/>
            <person name="Sakurai T."/>
            <person name="Umezawa T."/>
            <person name="Bhattacharyya M.K."/>
            <person name="Sandhu D."/>
            <person name="Valliyodan B."/>
            <person name="Lindquist E."/>
            <person name="Peto M."/>
            <person name="Grant D."/>
            <person name="Shu S."/>
            <person name="Goodstein D."/>
            <person name="Barry K."/>
            <person name="Futrell-Griggs M."/>
            <person name="Abernathy B."/>
            <person name="Du J."/>
            <person name="Tian Z."/>
            <person name="Zhu L."/>
            <person name="Gill N."/>
            <person name="Joshi T."/>
            <person name="Libault M."/>
            <person name="Sethuraman A."/>
            <person name="Zhang X.-C."/>
            <person name="Shinozaki K."/>
            <person name="Nguyen H.T."/>
            <person name="Wing R.A."/>
            <person name="Cregan P."/>
            <person name="Specht J."/>
            <person name="Grimwood J."/>
            <person name="Rokhsar D."/>
            <person name="Stacey G."/>
            <person name="Shoemaker R.C."/>
            <person name="Jackson S.A."/>
        </authorList>
    </citation>
    <scope>NUCLEOTIDE SEQUENCE [LARGE SCALE GENOMIC DNA]</scope>
    <source>
        <strain evidence="2">cv. Williams 82</strain>
        <tissue evidence="1">Callus</tissue>
    </source>
</reference>
<dbReference type="AlphaFoldDB" id="A0A0R0HMS9"/>
<dbReference type="Proteomes" id="UP000008827">
    <property type="component" value="Chromosome 11"/>
</dbReference>
<dbReference type="EMBL" id="CM000844">
    <property type="protein sequence ID" value="KRH28555.1"/>
    <property type="molecule type" value="Genomic_DNA"/>
</dbReference>
<reference evidence="1" key="3">
    <citation type="submission" date="2018-07" db="EMBL/GenBank/DDBJ databases">
        <title>WGS assembly of Glycine max.</title>
        <authorList>
            <person name="Schmutz J."/>
            <person name="Cannon S."/>
            <person name="Schlueter J."/>
            <person name="Ma J."/>
            <person name="Mitros T."/>
            <person name="Nelson W."/>
            <person name="Hyten D."/>
            <person name="Song Q."/>
            <person name="Thelen J."/>
            <person name="Cheng J."/>
            <person name="Xu D."/>
            <person name="Hellsten U."/>
            <person name="May G."/>
            <person name="Yu Y."/>
            <person name="Sakurai T."/>
            <person name="Umezawa T."/>
            <person name="Bhattacharyya M."/>
            <person name="Sandhu D."/>
            <person name="Valliyodan B."/>
            <person name="Lindquist E."/>
            <person name="Peto M."/>
            <person name="Grant D."/>
            <person name="Shu S."/>
            <person name="Goodstein D."/>
            <person name="Barry K."/>
            <person name="Futrell-Griggs M."/>
            <person name="Abernathy B."/>
            <person name="Du J."/>
            <person name="Tian Z."/>
            <person name="Zhu L."/>
            <person name="Gill N."/>
            <person name="Joshi T."/>
            <person name="Libault M."/>
            <person name="Sethuraman A."/>
            <person name="Zhang X."/>
            <person name="Shinozaki K."/>
            <person name="Nguyen H."/>
            <person name="Wing R."/>
            <person name="Cregan P."/>
            <person name="Specht J."/>
            <person name="Grimwood J."/>
            <person name="Rokhsar D."/>
            <person name="Stacey G."/>
            <person name="Shoemaker R."/>
            <person name="Jackson S."/>
        </authorList>
    </citation>
    <scope>NUCLEOTIDE SEQUENCE</scope>
    <source>
        <tissue evidence="1">Callus</tissue>
    </source>
</reference>
<evidence type="ECO:0000313" key="1">
    <source>
        <dbReference type="EMBL" id="KRH28555.1"/>
    </source>
</evidence>
<protein>
    <recommendedName>
        <fullName evidence="4">Stress-response A/B barrel domain-containing protein</fullName>
    </recommendedName>
</protein>
<organism evidence="1">
    <name type="scientific">Glycine max</name>
    <name type="common">Soybean</name>
    <name type="synonym">Glycine hispida</name>
    <dbReference type="NCBI Taxonomy" id="3847"/>
    <lineage>
        <taxon>Eukaryota</taxon>
        <taxon>Viridiplantae</taxon>
        <taxon>Streptophyta</taxon>
        <taxon>Embryophyta</taxon>
        <taxon>Tracheophyta</taxon>
        <taxon>Spermatophyta</taxon>
        <taxon>Magnoliopsida</taxon>
        <taxon>eudicotyledons</taxon>
        <taxon>Gunneridae</taxon>
        <taxon>Pentapetalae</taxon>
        <taxon>rosids</taxon>
        <taxon>fabids</taxon>
        <taxon>Fabales</taxon>
        <taxon>Fabaceae</taxon>
        <taxon>Papilionoideae</taxon>
        <taxon>50 kb inversion clade</taxon>
        <taxon>NPAAA clade</taxon>
        <taxon>indigoferoid/millettioid clade</taxon>
        <taxon>Phaseoleae</taxon>
        <taxon>Glycine</taxon>
        <taxon>Glycine subgen. Soja</taxon>
    </lineage>
</organism>
<name>A0A0R0HMS9_SOYBN</name>
<dbReference type="EnsemblPlants" id="KRH28555">
    <property type="protein sequence ID" value="KRH28555"/>
    <property type="gene ID" value="GLYMA_11G061500"/>
</dbReference>
<evidence type="ECO:0000313" key="3">
    <source>
        <dbReference type="Proteomes" id="UP000008827"/>
    </source>
</evidence>
<gene>
    <name evidence="1" type="ORF">GLYMA_11G061500</name>
</gene>
<dbReference type="InParanoid" id="A0A0R0HMS9"/>
<reference evidence="2" key="2">
    <citation type="submission" date="2018-02" db="UniProtKB">
        <authorList>
            <consortium name="EnsemblPlants"/>
        </authorList>
    </citation>
    <scope>IDENTIFICATION</scope>
    <source>
        <strain evidence="2">Williams 82</strain>
    </source>
</reference>
<sequence length="93" mass="10109">MTSVVSEARVLEAYSAHPSHVSIVKGNMLPIINDIMTVDSIADDLSTDNLVPLLGSAIRISFLKLKEDANKDEVLSAVKGILENFKQISEGRK</sequence>
<evidence type="ECO:0000313" key="2">
    <source>
        <dbReference type="EnsemblPlants" id="KRH28555"/>
    </source>
</evidence>
<dbReference type="Gramene" id="KRH28555">
    <property type="protein sequence ID" value="KRH28555"/>
    <property type="gene ID" value="GLYMA_11G061500"/>
</dbReference>
<keyword evidence="3" id="KW-1185">Reference proteome</keyword>
<accession>A0A0R0HMS9</accession>